<evidence type="ECO:0000313" key="1">
    <source>
        <dbReference type="EMBL" id="KAI4383456.1"/>
    </source>
</evidence>
<proteinExistence type="predicted"/>
<protein>
    <submittedName>
        <fullName evidence="1">Uncharacterized protein</fullName>
    </submittedName>
</protein>
<dbReference type="EMBL" id="CM042882">
    <property type="protein sequence ID" value="KAI4383456.1"/>
    <property type="molecule type" value="Genomic_DNA"/>
</dbReference>
<sequence>MGNCQAAADAEAVVIYHPGSGCNRSYKIYRPTSVAAEEIMVLYPGYYVALVGAVSTEDGIRLKQIRLLRPQDTLTIGRVYRLVSFEDVLLELSAKTRGKLVVRGGVGDEEEGGRCRKTGPSLRKTSRAPRTSNCCSYEVFEETVQIDIGNTETTTTTTTTRRESSASSISNNDRRTQGRPWRPSLQSISEFEIREVP</sequence>
<keyword evidence="2" id="KW-1185">Reference proteome</keyword>
<reference evidence="2" key="1">
    <citation type="journal article" date="2023" name="Front. Plant Sci.">
        <title>Chromosomal-level genome assembly of Melastoma candidum provides insights into trichome evolution.</title>
        <authorList>
            <person name="Zhong Y."/>
            <person name="Wu W."/>
            <person name="Sun C."/>
            <person name="Zou P."/>
            <person name="Liu Y."/>
            <person name="Dai S."/>
            <person name="Zhou R."/>
        </authorList>
    </citation>
    <scope>NUCLEOTIDE SEQUENCE [LARGE SCALE GENOMIC DNA]</scope>
</reference>
<comment type="caution">
    <text evidence="1">The sequence shown here is derived from an EMBL/GenBank/DDBJ whole genome shotgun (WGS) entry which is preliminary data.</text>
</comment>
<organism evidence="1 2">
    <name type="scientific">Melastoma candidum</name>
    <dbReference type="NCBI Taxonomy" id="119954"/>
    <lineage>
        <taxon>Eukaryota</taxon>
        <taxon>Viridiplantae</taxon>
        <taxon>Streptophyta</taxon>
        <taxon>Embryophyta</taxon>
        <taxon>Tracheophyta</taxon>
        <taxon>Spermatophyta</taxon>
        <taxon>Magnoliopsida</taxon>
        <taxon>eudicotyledons</taxon>
        <taxon>Gunneridae</taxon>
        <taxon>Pentapetalae</taxon>
        <taxon>rosids</taxon>
        <taxon>malvids</taxon>
        <taxon>Myrtales</taxon>
        <taxon>Melastomataceae</taxon>
        <taxon>Melastomatoideae</taxon>
        <taxon>Melastomateae</taxon>
        <taxon>Melastoma</taxon>
    </lineage>
</organism>
<gene>
    <name evidence="1" type="ORF">MLD38_009290</name>
</gene>
<accession>A0ACB9RYZ4</accession>
<dbReference type="Proteomes" id="UP001057402">
    <property type="component" value="Chromosome 3"/>
</dbReference>
<evidence type="ECO:0000313" key="2">
    <source>
        <dbReference type="Proteomes" id="UP001057402"/>
    </source>
</evidence>
<name>A0ACB9RYZ4_9MYRT</name>